<sequence>MFLDDIPELHAHVWVDEEQLAEYDDEDTFPSKTKKSKYIEAVAGSTFSVRVTTSLAMARDPRDCLAVHVYLDGKHVQGRIIRTGDRHAYQTVKLIGPETTTKQGTTVQKMQFAQLRTTDAPVGTQIAEDLKQLGDVKIACWWVRHAGLSRDGHNSKFKSAIDSGVPEKCLKGRAISTYATLGPAEHVHEPVKYWETTRPYGEDPIAVFIFKYRSRRDLQIEGVIPRSPSPVPLEERDPDDLSPEEARELVRRHRQREQERIKIKKEAQEKRARSDAFDGDSDVEELSVTGEGSARKRHRTSTDSGVEIVDLTED</sequence>
<dbReference type="Proteomes" id="UP000016931">
    <property type="component" value="Unassembled WGS sequence"/>
</dbReference>
<dbReference type="eggNOG" id="ENOG502SAV6">
    <property type="taxonomic scope" value="Eukaryota"/>
</dbReference>
<proteinExistence type="predicted"/>
<organism evidence="3 4">
    <name type="scientific">Sphaerulina musiva (strain SO2202)</name>
    <name type="common">Poplar stem canker fungus</name>
    <name type="synonym">Septoria musiva</name>
    <dbReference type="NCBI Taxonomy" id="692275"/>
    <lineage>
        <taxon>Eukaryota</taxon>
        <taxon>Fungi</taxon>
        <taxon>Dikarya</taxon>
        <taxon>Ascomycota</taxon>
        <taxon>Pezizomycotina</taxon>
        <taxon>Dothideomycetes</taxon>
        <taxon>Dothideomycetidae</taxon>
        <taxon>Mycosphaerellales</taxon>
        <taxon>Mycosphaerellaceae</taxon>
        <taxon>Sphaerulina</taxon>
    </lineage>
</organism>
<protein>
    <recommendedName>
        <fullName evidence="2">DUF7918 domain-containing protein</fullName>
    </recommendedName>
</protein>
<dbReference type="RefSeq" id="XP_016761487.1">
    <property type="nucleotide sequence ID" value="XM_016902944.1"/>
</dbReference>
<dbReference type="Pfam" id="PF25534">
    <property type="entry name" value="DUF7918"/>
    <property type="match status" value="1"/>
</dbReference>
<dbReference type="OMA" id="HVTARIR"/>
<evidence type="ECO:0000259" key="2">
    <source>
        <dbReference type="Pfam" id="PF25534"/>
    </source>
</evidence>
<dbReference type="AlphaFoldDB" id="M3BZ70"/>
<gene>
    <name evidence="3" type="ORF">SEPMUDRAFT_140808</name>
</gene>
<evidence type="ECO:0000313" key="4">
    <source>
        <dbReference type="Proteomes" id="UP000016931"/>
    </source>
</evidence>
<dbReference type="PANTHER" id="PTHR36223">
    <property type="entry name" value="BETA-LACTAMASE-TYPE TRANSPEPTIDASE FOLD DOMAIN CONTAINING PROTEIN"/>
    <property type="match status" value="1"/>
</dbReference>
<feature type="compositionally biased region" description="Basic and acidic residues" evidence="1">
    <location>
        <begin position="256"/>
        <end position="276"/>
    </location>
</feature>
<evidence type="ECO:0000256" key="1">
    <source>
        <dbReference type="SAM" id="MobiDB-lite"/>
    </source>
</evidence>
<dbReference type="STRING" id="692275.M3BZ70"/>
<name>M3BZ70_SPHMS</name>
<dbReference type="PANTHER" id="PTHR36223:SF1">
    <property type="entry name" value="TRANSCRIPTION ELONGATION FACTOR EAF N-TERMINAL DOMAIN-CONTAINING PROTEIN"/>
    <property type="match status" value="1"/>
</dbReference>
<feature type="region of interest" description="Disordered" evidence="1">
    <location>
        <begin position="223"/>
        <end position="314"/>
    </location>
</feature>
<dbReference type="EMBL" id="KB456263">
    <property type="protein sequence ID" value="EMF13366.1"/>
    <property type="molecule type" value="Genomic_DNA"/>
</dbReference>
<reference evidence="3 4" key="1">
    <citation type="journal article" date="2012" name="PLoS Pathog.">
        <title>Diverse lifestyles and strategies of plant pathogenesis encoded in the genomes of eighteen Dothideomycetes fungi.</title>
        <authorList>
            <person name="Ohm R.A."/>
            <person name="Feau N."/>
            <person name="Henrissat B."/>
            <person name="Schoch C.L."/>
            <person name="Horwitz B.A."/>
            <person name="Barry K.W."/>
            <person name="Condon B.J."/>
            <person name="Copeland A.C."/>
            <person name="Dhillon B."/>
            <person name="Glaser F."/>
            <person name="Hesse C.N."/>
            <person name="Kosti I."/>
            <person name="LaButti K."/>
            <person name="Lindquist E.A."/>
            <person name="Lucas S."/>
            <person name="Salamov A.A."/>
            <person name="Bradshaw R.E."/>
            <person name="Ciuffetti L."/>
            <person name="Hamelin R.C."/>
            <person name="Kema G.H.J."/>
            <person name="Lawrence C."/>
            <person name="Scott J.A."/>
            <person name="Spatafora J.W."/>
            <person name="Turgeon B.G."/>
            <person name="de Wit P.J.G.M."/>
            <person name="Zhong S."/>
            <person name="Goodwin S.B."/>
            <person name="Grigoriev I.V."/>
        </authorList>
    </citation>
    <scope>NUCLEOTIDE SEQUENCE [LARGE SCALE GENOMIC DNA]</scope>
    <source>
        <strain evidence="3 4">SO2202</strain>
    </source>
</reference>
<evidence type="ECO:0000313" key="3">
    <source>
        <dbReference type="EMBL" id="EMF13366.1"/>
    </source>
</evidence>
<dbReference type="OrthoDB" id="3364132at2759"/>
<keyword evidence="4" id="KW-1185">Reference proteome</keyword>
<accession>M3BZ70</accession>
<dbReference type="HOGENOM" id="CLU_070614_1_1_1"/>
<dbReference type="InterPro" id="IPR057678">
    <property type="entry name" value="DUF7918"/>
</dbReference>
<feature type="domain" description="DUF7918" evidence="2">
    <location>
        <begin position="9"/>
        <end position="227"/>
    </location>
</feature>
<dbReference type="GeneID" id="27900081"/>